<protein>
    <recommendedName>
        <fullName evidence="1">AB hydrolase-1 domain-containing protein</fullName>
    </recommendedName>
</protein>
<dbReference type="Gene3D" id="3.40.50.1820">
    <property type="entry name" value="alpha/beta hydrolase"/>
    <property type="match status" value="1"/>
</dbReference>
<gene>
    <name evidence="2" type="ORF">COA96_12165</name>
</gene>
<proteinExistence type="predicted"/>
<reference evidence="3" key="1">
    <citation type="submission" date="2017-08" db="EMBL/GenBank/DDBJ databases">
        <title>A dynamic microbial community with high functional redundancy inhabits the cold, oxic subseafloor aquifer.</title>
        <authorList>
            <person name="Tully B.J."/>
            <person name="Wheat C.G."/>
            <person name="Glazer B.T."/>
            <person name="Huber J.A."/>
        </authorList>
    </citation>
    <scope>NUCLEOTIDE SEQUENCE [LARGE SCALE GENOMIC DNA]</scope>
</reference>
<dbReference type="PRINTS" id="PR00111">
    <property type="entry name" value="ABHYDROLASE"/>
</dbReference>
<dbReference type="Pfam" id="PF00561">
    <property type="entry name" value="Abhydrolase_1"/>
    <property type="match status" value="1"/>
</dbReference>
<comment type="caution">
    <text evidence="2">The sequence shown here is derived from an EMBL/GenBank/DDBJ whole genome shotgun (WGS) entry which is preliminary data.</text>
</comment>
<dbReference type="InterPro" id="IPR050266">
    <property type="entry name" value="AB_hydrolase_sf"/>
</dbReference>
<dbReference type="PANTHER" id="PTHR43798:SF33">
    <property type="entry name" value="HYDROLASE, PUTATIVE (AFU_ORTHOLOGUE AFUA_2G14860)-RELATED"/>
    <property type="match status" value="1"/>
</dbReference>
<organism evidence="2 3">
    <name type="scientific">SAR86 cluster bacterium</name>
    <dbReference type="NCBI Taxonomy" id="2030880"/>
    <lineage>
        <taxon>Bacteria</taxon>
        <taxon>Pseudomonadati</taxon>
        <taxon>Pseudomonadota</taxon>
        <taxon>Gammaproteobacteria</taxon>
        <taxon>SAR86 cluster</taxon>
    </lineage>
</organism>
<evidence type="ECO:0000259" key="1">
    <source>
        <dbReference type="Pfam" id="PF00561"/>
    </source>
</evidence>
<dbReference type="EMBL" id="NVVJ01000041">
    <property type="protein sequence ID" value="PCJ23318.1"/>
    <property type="molecule type" value="Genomic_DNA"/>
</dbReference>
<dbReference type="SUPFAM" id="SSF53474">
    <property type="entry name" value="alpha/beta-Hydrolases"/>
    <property type="match status" value="1"/>
</dbReference>
<dbReference type="InterPro" id="IPR029058">
    <property type="entry name" value="AB_hydrolase_fold"/>
</dbReference>
<dbReference type="PANTHER" id="PTHR43798">
    <property type="entry name" value="MONOACYLGLYCEROL LIPASE"/>
    <property type="match status" value="1"/>
</dbReference>
<evidence type="ECO:0000313" key="2">
    <source>
        <dbReference type="EMBL" id="PCJ23318.1"/>
    </source>
</evidence>
<accession>A0A2A5AX07</accession>
<dbReference type="InterPro" id="IPR000073">
    <property type="entry name" value="AB_hydrolase_1"/>
</dbReference>
<evidence type="ECO:0000313" key="3">
    <source>
        <dbReference type="Proteomes" id="UP000218327"/>
    </source>
</evidence>
<sequence>MRKIEPESTNVQGQTNHQRRRFLKAAASLATAAPLLPLSQSFAQSESIDSRLFPGFSVEKVETAGATIHSLIAGSGPPVLLLHGAPQSHLSWSAIATELAKDYTVVVTDLRGYGDSSKPDGGENHIDYSKRTMAQDQVEVMEHFGFDRFDLLGHDRGGRVGRRLALDHPERVSKLAVLDIVPAHYLYANTTREFAVAYIHWFMFIRPAPFAENIIANTGMFVGGGGSGEVAQDYQRIYSDPAAVHAMCEDYRASAGIDIDNDNADIAAGNKINCPLRVLWGDRAPMGRLYDVLGIWQMEASNATGRAMSGGHSFHAENPEETYVELRNFLQSS</sequence>
<dbReference type="GO" id="GO:0016020">
    <property type="term" value="C:membrane"/>
    <property type="evidence" value="ECO:0007669"/>
    <property type="project" value="TreeGrafter"/>
</dbReference>
<dbReference type="InterPro" id="IPR006311">
    <property type="entry name" value="TAT_signal"/>
</dbReference>
<feature type="domain" description="AB hydrolase-1" evidence="1">
    <location>
        <begin position="77"/>
        <end position="211"/>
    </location>
</feature>
<name>A0A2A5AX07_9GAMM</name>
<dbReference type="AlphaFoldDB" id="A0A2A5AX07"/>
<dbReference type="PROSITE" id="PS51318">
    <property type="entry name" value="TAT"/>
    <property type="match status" value="1"/>
</dbReference>
<dbReference type="Proteomes" id="UP000218327">
    <property type="component" value="Unassembled WGS sequence"/>
</dbReference>